<comment type="caution">
    <text evidence="1">The sequence shown here is derived from an EMBL/GenBank/DDBJ whole genome shotgun (WGS) entry which is preliminary data.</text>
</comment>
<protein>
    <submittedName>
        <fullName evidence="1">Uncharacterized protein</fullName>
    </submittedName>
</protein>
<accession>A0ABQ9XBS7</accession>
<keyword evidence="2" id="KW-1185">Reference proteome</keyword>
<evidence type="ECO:0000313" key="1">
    <source>
        <dbReference type="EMBL" id="KAK2948690.1"/>
    </source>
</evidence>
<organism evidence="1 2">
    <name type="scientific">Blattamonas nauphoetae</name>
    <dbReference type="NCBI Taxonomy" id="2049346"/>
    <lineage>
        <taxon>Eukaryota</taxon>
        <taxon>Metamonada</taxon>
        <taxon>Preaxostyla</taxon>
        <taxon>Oxymonadida</taxon>
        <taxon>Blattamonas</taxon>
    </lineage>
</organism>
<gene>
    <name evidence="1" type="ORF">BLNAU_16328</name>
</gene>
<dbReference type="Proteomes" id="UP001281761">
    <property type="component" value="Unassembled WGS sequence"/>
</dbReference>
<reference evidence="1 2" key="1">
    <citation type="journal article" date="2022" name="bioRxiv">
        <title>Genomics of Preaxostyla Flagellates Illuminates Evolutionary Transitions and the Path Towards Mitochondrial Loss.</title>
        <authorList>
            <person name="Novak L.V.F."/>
            <person name="Treitli S.C."/>
            <person name="Pyrih J."/>
            <person name="Halakuc P."/>
            <person name="Pipaliya S.V."/>
            <person name="Vacek V."/>
            <person name="Brzon O."/>
            <person name="Soukal P."/>
            <person name="Eme L."/>
            <person name="Dacks J.B."/>
            <person name="Karnkowska A."/>
            <person name="Elias M."/>
            <person name="Hampl V."/>
        </authorList>
    </citation>
    <scope>NUCLEOTIDE SEQUENCE [LARGE SCALE GENOMIC DNA]</scope>
    <source>
        <strain evidence="1">NAU3</strain>
        <tissue evidence="1">Gut</tissue>
    </source>
</reference>
<dbReference type="EMBL" id="JARBJD010000170">
    <property type="protein sequence ID" value="KAK2948690.1"/>
    <property type="molecule type" value="Genomic_DNA"/>
</dbReference>
<evidence type="ECO:0000313" key="2">
    <source>
        <dbReference type="Proteomes" id="UP001281761"/>
    </source>
</evidence>
<sequence>MFTSPQLPRAPAVHARLAELGNEEHSAGMEQNMGKTVHRMLRMGIEDVIEEKLLNDTNGSFGATIIFDLIKLNSLPGVDIPKLR</sequence>
<name>A0ABQ9XBS7_9EUKA</name>
<proteinExistence type="predicted"/>